<accession>A0A1X7NC33</accession>
<dbReference type="Proteomes" id="UP000193711">
    <property type="component" value="Unassembled WGS sequence"/>
</dbReference>
<keyword evidence="2" id="KW-0328">Glycosyltransferase</keyword>
<reference evidence="6" key="1">
    <citation type="submission" date="2017-04" db="EMBL/GenBank/DDBJ databases">
        <authorList>
            <person name="Varghese N."/>
            <person name="Submissions S."/>
        </authorList>
    </citation>
    <scope>NUCLEOTIDE SEQUENCE [LARGE SCALE GENOMIC DNA]</scope>
    <source>
        <strain evidence="6">VKM Ac-2121</strain>
    </source>
</reference>
<evidence type="ECO:0000313" key="5">
    <source>
        <dbReference type="EMBL" id="SMH34702.1"/>
    </source>
</evidence>
<dbReference type="CDD" id="cd03801">
    <property type="entry name" value="GT4_PimA-like"/>
    <property type="match status" value="1"/>
</dbReference>
<dbReference type="EMBL" id="FXBM01000001">
    <property type="protein sequence ID" value="SMH34702.1"/>
    <property type="molecule type" value="Genomic_DNA"/>
</dbReference>
<keyword evidence="3 5" id="KW-0808">Transferase</keyword>
<evidence type="ECO:0000313" key="6">
    <source>
        <dbReference type="Proteomes" id="UP000193711"/>
    </source>
</evidence>
<dbReference type="InterPro" id="IPR050194">
    <property type="entry name" value="Glycosyltransferase_grp1"/>
</dbReference>
<proteinExistence type="predicted"/>
<name>A0A1X7NC33_9MICO</name>
<dbReference type="Gene3D" id="3.40.50.2000">
    <property type="entry name" value="Glycogen Phosphorylase B"/>
    <property type="match status" value="2"/>
</dbReference>
<dbReference type="AlphaFoldDB" id="A0A1X7NC33"/>
<evidence type="ECO:0000256" key="3">
    <source>
        <dbReference type="ARBA" id="ARBA00022679"/>
    </source>
</evidence>
<feature type="domain" description="Glycosyltransferase subfamily 4-like N-terminal" evidence="4">
    <location>
        <begin position="37"/>
        <end position="188"/>
    </location>
</feature>
<dbReference type="STRING" id="1891671.SAMN06295885_1022"/>
<evidence type="ECO:0000256" key="2">
    <source>
        <dbReference type="ARBA" id="ARBA00022676"/>
    </source>
</evidence>
<sequence>MPSASSRLQDDARSSSDPTVILSGRKAVVHIAESFAGGVSVAIQDYMRNTPERSHHLIFAQRSDAPISGSELQDFATVTPLPLGFLARIRTIRRVVSSLPDVIVHAHSSFGGAYTRLALRAKSSCPIVYTPHCYAFERRDISTLWRVAYRAVEFALSFNTSAYAACSRREETLSKWPLGRRKAVFVPNVPPRHLVPRSAFAPEDSERSLRVVGAGRFGAQKAPEFFAAAVADLRAAGHDLDALWIGGGRDDRIQGLLDQAGVRVTGWLPRESALEILVTADLYLHVARWEGFPVAVLESVALGVPTIVRAIPAFDDVALPVKVDDPTDLRLRWSELIDPAVRNRLVQESRQVLADYSDSGQARALRRIYDGVPASKKGQ</sequence>
<dbReference type="PANTHER" id="PTHR45947:SF3">
    <property type="entry name" value="SULFOQUINOVOSYL TRANSFERASE SQD2"/>
    <property type="match status" value="1"/>
</dbReference>
<gene>
    <name evidence="5" type="ORF">SAMN06295885_1022</name>
</gene>
<evidence type="ECO:0000259" key="4">
    <source>
        <dbReference type="Pfam" id="PF13439"/>
    </source>
</evidence>
<dbReference type="SUPFAM" id="SSF53756">
    <property type="entry name" value="UDP-Glycosyltransferase/glycogen phosphorylase"/>
    <property type="match status" value="1"/>
</dbReference>
<evidence type="ECO:0000256" key="1">
    <source>
        <dbReference type="ARBA" id="ARBA00021292"/>
    </source>
</evidence>
<dbReference type="Pfam" id="PF13692">
    <property type="entry name" value="Glyco_trans_1_4"/>
    <property type="match status" value="1"/>
</dbReference>
<keyword evidence="6" id="KW-1185">Reference proteome</keyword>
<protein>
    <recommendedName>
        <fullName evidence="1">D-inositol 3-phosphate glycosyltransferase</fullName>
    </recommendedName>
</protein>
<dbReference type="InterPro" id="IPR028098">
    <property type="entry name" value="Glyco_trans_4-like_N"/>
</dbReference>
<dbReference type="Pfam" id="PF13439">
    <property type="entry name" value="Glyco_transf_4"/>
    <property type="match status" value="1"/>
</dbReference>
<dbReference type="GO" id="GO:0016758">
    <property type="term" value="F:hexosyltransferase activity"/>
    <property type="evidence" value="ECO:0007669"/>
    <property type="project" value="TreeGrafter"/>
</dbReference>
<dbReference type="PANTHER" id="PTHR45947">
    <property type="entry name" value="SULFOQUINOVOSYL TRANSFERASE SQD2"/>
    <property type="match status" value="1"/>
</dbReference>
<dbReference type="GO" id="GO:1901137">
    <property type="term" value="P:carbohydrate derivative biosynthetic process"/>
    <property type="evidence" value="ECO:0007669"/>
    <property type="project" value="UniProtKB-ARBA"/>
</dbReference>
<organism evidence="5 6">
    <name type="scientific">Rathayibacter oskolensis</name>
    <dbReference type="NCBI Taxonomy" id="1891671"/>
    <lineage>
        <taxon>Bacteria</taxon>
        <taxon>Bacillati</taxon>
        <taxon>Actinomycetota</taxon>
        <taxon>Actinomycetes</taxon>
        <taxon>Micrococcales</taxon>
        <taxon>Microbacteriaceae</taxon>
        <taxon>Rathayibacter</taxon>
    </lineage>
</organism>